<feature type="transmembrane region" description="Helical" evidence="1">
    <location>
        <begin position="80"/>
        <end position="101"/>
    </location>
</feature>
<evidence type="ECO:0000256" key="1">
    <source>
        <dbReference type="SAM" id="Phobius"/>
    </source>
</evidence>
<keyword evidence="1" id="KW-1133">Transmembrane helix</keyword>
<feature type="transmembrane region" description="Helical" evidence="1">
    <location>
        <begin position="52"/>
        <end position="73"/>
    </location>
</feature>
<evidence type="ECO:0000313" key="3">
    <source>
        <dbReference type="Proteomes" id="UP000503447"/>
    </source>
</evidence>
<dbReference type="AlphaFoldDB" id="A0A6M5YZZ7"/>
<keyword evidence="3" id="KW-1185">Reference proteome</keyword>
<dbReference type="KEGG" id="ftj:FTUN_7330"/>
<reference evidence="3" key="1">
    <citation type="submission" date="2020-05" db="EMBL/GenBank/DDBJ databases">
        <title>Frigoriglobus tundricola gen. nov., sp. nov., a psychrotolerant cellulolytic planctomycete of the family Gemmataceae with two divergent copies of 16S rRNA gene.</title>
        <authorList>
            <person name="Kulichevskaya I.S."/>
            <person name="Ivanova A.A."/>
            <person name="Naumoff D.G."/>
            <person name="Beletsky A.V."/>
            <person name="Rijpstra W.I.C."/>
            <person name="Sinninghe Damste J.S."/>
            <person name="Mardanov A.V."/>
            <person name="Ravin N.V."/>
            <person name="Dedysh S.N."/>
        </authorList>
    </citation>
    <scope>NUCLEOTIDE SEQUENCE [LARGE SCALE GENOMIC DNA]</scope>
    <source>
        <strain evidence="3">PL17</strain>
    </source>
</reference>
<dbReference type="RefSeq" id="WP_171474626.1">
    <property type="nucleotide sequence ID" value="NZ_CP053452.2"/>
</dbReference>
<protein>
    <submittedName>
        <fullName evidence="2">Uncharacterized protein</fullName>
    </submittedName>
</protein>
<sequence length="139" mass="15281">MTADRALLFLFRVNAAVLLVAAPCALLPFAWMDAAHHRLGLGPLAGSPLVRYLTRSLSLLYAMHGAVLLTVTLDWVRYRPLAPVIAWLHIGFGCAMLVVALDSELPVWWAVGEGPSLVLYSSVQLVLYRRATRNGRDSQ</sequence>
<evidence type="ECO:0000313" key="2">
    <source>
        <dbReference type="EMBL" id="QJW99707.1"/>
    </source>
</evidence>
<feature type="transmembrane region" description="Helical" evidence="1">
    <location>
        <begin position="107"/>
        <end position="128"/>
    </location>
</feature>
<keyword evidence="1" id="KW-0472">Membrane</keyword>
<organism evidence="2 3">
    <name type="scientific">Frigoriglobus tundricola</name>
    <dbReference type="NCBI Taxonomy" id="2774151"/>
    <lineage>
        <taxon>Bacteria</taxon>
        <taxon>Pseudomonadati</taxon>
        <taxon>Planctomycetota</taxon>
        <taxon>Planctomycetia</taxon>
        <taxon>Gemmatales</taxon>
        <taxon>Gemmataceae</taxon>
        <taxon>Frigoriglobus</taxon>
    </lineage>
</organism>
<dbReference type="Proteomes" id="UP000503447">
    <property type="component" value="Chromosome"/>
</dbReference>
<feature type="transmembrane region" description="Helical" evidence="1">
    <location>
        <begin position="7"/>
        <end position="32"/>
    </location>
</feature>
<accession>A0A6M5YZZ7</accession>
<keyword evidence="1" id="KW-0812">Transmembrane</keyword>
<dbReference type="EMBL" id="CP053452">
    <property type="protein sequence ID" value="QJW99707.1"/>
    <property type="molecule type" value="Genomic_DNA"/>
</dbReference>
<gene>
    <name evidence="2" type="ORF">FTUN_7330</name>
</gene>
<proteinExistence type="predicted"/>
<name>A0A6M5YZZ7_9BACT</name>